<reference evidence="1" key="1">
    <citation type="submission" date="2022-11" db="EMBL/GenBank/DDBJ databases">
        <title>beta-Carotene-producing bacterium, Jeongeuplla avenae sp. nov., alleviates the salt stress of Arabidopsis seedlings.</title>
        <authorList>
            <person name="Jiang L."/>
            <person name="Lee J."/>
        </authorList>
    </citation>
    <scope>NUCLEOTIDE SEQUENCE</scope>
    <source>
        <strain evidence="1">DY_R2A_6</strain>
    </source>
</reference>
<evidence type="ECO:0000313" key="2">
    <source>
        <dbReference type="Proteomes" id="UP001163223"/>
    </source>
</evidence>
<proteinExistence type="predicted"/>
<dbReference type="EMBL" id="CP113520">
    <property type="protein sequence ID" value="WAJ27557.1"/>
    <property type="molecule type" value="Genomic_DNA"/>
</dbReference>
<sequence>MTWIAIRTAPGAQMPRRQYVTERTRSRKGYRIVPSLDQNRSAVERALDDAGFAFYMPAEKRLIRDRLRPYLWKHRRFALMVGYVFVHAHDGLEGIEEQLRQVPGVAGIVSDAGRRPLPIPLADIMMVRAAEAKAEAEFDKQSREARQQLRKAAKEDPSLRKIVEKLDIAGTITVADVAMAA</sequence>
<protein>
    <submittedName>
        <fullName evidence="1">Uncharacterized protein</fullName>
    </submittedName>
</protein>
<name>A0ACD4NLB7_9HYPH</name>
<dbReference type="Proteomes" id="UP001163223">
    <property type="component" value="Chromosome"/>
</dbReference>
<keyword evidence="2" id="KW-1185">Reference proteome</keyword>
<evidence type="ECO:0000313" key="1">
    <source>
        <dbReference type="EMBL" id="WAJ27557.1"/>
    </source>
</evidence>
<gene>
    <name evidence="1" type="ORF">OXU80_22350</name>
</gene>
<organism evidence="1 2">
    <name type="scientific">Antarcticirhabdus aurantiaca</name>
    <dbReference type="NCBI Taxonomy" id="2606717"/>
    <lineage>
        <taxon>Bacteria</taxon>
        <taxon>Pseudomonadati</taxon>
        <taxon>Pseudomonadota</taxon>
        <taxon>Alphaproteobacteria</taxon>
        <taxon>Hyphomicrobiales</taxon>
        <taxon>Aurantimonadaceae</taxon>
        <taxon>Antarcticirhabdus</taxon>
    </lineage>
</organism>
<accession>A0ACD4NLB7</accession>